<protein>
    <submittedName>
        <fullName evidence="1">Sulfur reduction protein DsrE</fullName>
    </submittedName>
</protein>
<dbReference type="EMBL" id="JENY01000029">
    <property type="protein sequence ID" value="EXL02722.1"/>
    <property type="molecule type" value="Genomic_DNA"/>
</dbReference>
<dbReference type="eggNOG" id="COG1553">
    <property type="taxonomic scope" value="Bacteria"/>
</dbReference>
<dbReference type="AlphaFoldDB" id="A0A011TFN8"/>
<dbReference type="RefSeq" id="WP_035030768.1">
    <property type="nucleotide sequence ID" value="NZ_KK073901.1"/>
</dbReference>
<dbReference type="InterPro" id="IPR027396">
    <property type="entry name" value="DsrEFH-like"/>
</dbReference>
<evidence type="ECO:0000313" key="2">
    <source>
        <dbReference type="Proteomes" id="UP000019849"/>
    </source>
</evidence>
<dbReference type="SUPFAM" id="SSF75169">
    <property type="entry name" value="DsrEFH-like"/>
    <property type="match status" value="1"/>
</dbReference>
<comment type="caution">
    <text evidence="1">The sequence shown here is derived from an EMBL/GenBank/DDBJ whole genome shotgun (WGS) entry which is preliminary data.</text>
</comment>
<gene>
    <name evidence="1" type="ORF">BG36_14200</name>
</gene>
<proteinExistence type="predicted"/>
<dbReference type="Gene3D" id="3.40.1260.10">
    <property type="entry name" value="DsrEFH-like"/>
    <property type="match status" value="1"/>
</dbReference>
<dbReference type="InterPro" id="IPR003787">
    <property type="entry name" value="Sulphur_relay_DsrE/F-like"/>
</dbReference>
<dbReference type="STRING" id="69279.BG36_14200"/>
<sequence length="123" mass="12930">MQSADFVATLFDGRSNPAKVTVAFTMALNALEKGHNTMVLLMVEAVELGQPGATEGIDVGQPFEPVSDLLAKFVLGGGRIGICKSCMIHNGFTEAQMAPGYEIVSAPEVIDLMMAAKGSLQIT</sequence>
<reference evidence="1 2" key="1">
    <citation type="submission" date="2014-02" db="EMBL/GenBank/DDBJ databases">
        <title>Aquamicrobium defluvii Genome sequencing.</title>
        <authorList>
            <person name="Wang X."/>
        </authorList>
    </citation>
    <scope>NUCLEOTIDE SEQUENCE [LARGE SCALE GENOMIC DNA]</scope>
    <source>
        <strain evidence="1 2">W13Z1</strain>
    </source>
</reference>
<organism evidence="1 2">
    <name type="scientific">Aquamicrobium defluvii</name>
    <dbReference type="NCBI Taxonomy" id="69279"/>
    <lineage>
        <taxon>Bacteria</taxon>
        <taxon>Pseudomonadati</taxon>
        <taxon>Pseudomonadota</taxon>
        <taxon>Alphaproteobacteria</taxon>
        <taxon>Hyphomicrobiales</taxon>
        <taxon>Phyllobacteriaceae</taxon>
        <taxon>Aquamicrobium</taxon>
    </lineage>
</organism>
<dbReference type="HOGENOM" id="CLU_139144_2_1_5"/>
<dbReference type="Pfam" id="PF02635">
    <property type="entry name" value="DsrE"/>
    <property type="match status" value="1"/>
</dbReference>
<name>A0A011TFN8_9HYPH</name>
<dbReference type="PATRIC" id="fig|69279.3.peg.3929"/>
<accession>A0A011TFN8</accession>
<dbReference type="Proteomes" id="UP000019849">
    <property type="component" value="Unassembled WGS sequence"/>
</dbReference>
<evidence type="ECO:0000313" key="1">
    <source>
        <dbReference type="EMBL" id="EXL02722.1"/>
    </source>
</evidence>